<evidence type="ECO:0000313" key="7">
    <source>
        <dbReference type="Proteomes" id="UP000190831"/>
    </source>
</evidence>
<dbReference type="InterPro" id="IPR008978">
    <property type="entry name" value="HSP20-like_chaperone"/>
</dbReference>
<dbReference type="Pfam" id="PF00011">
    <property type="entry name" value="HSP20"/>
    <property type="match status" value="1"/>
</dbReference>
<dbReference type="InterPro" id="IPR031107">
    <property type="entry name" value="Small_HSP"/>
</dbReference>
<keyword evidence="7" id="KW-1185">Reference proteome</keyword>
<name>A0A1G4MCU5_LACFM</name>
<dbReference type="PROSITE" id="PS01031">
    <property type="entry name" value="SHSP"/>
    <property type="match status" value="1"/>
</dbReference>
<gene>
    <name evidence="6" type="ORF">LAFE_0E04896G</name>
</gene>
<feature type="compositionally biased region" description="Acidic residues" evidence="4">
    <location>
        <begin position="203"/>
        <end position="213"/>
    </location>
</feature>
<dbReference type="Gene3D" id="2.60.40.790">
    <property type="match status" value="1"/>
</dbReference>
<feature type="region of interest" description="Disordered" evidence="4">
    <location>
        <begin position="192"/>
        <end position="213"/>
    </location>
</feature>
<evidence type="ECO:0000259" key="5">
    <source>
        <dbReference type="PROSITE" id="PS01031"/>
    </source>
</evidence>
<comment type="similarity">
    <text evidence="2 3">Belongs to the small heat shock protein (HSP20) family.</text>
</comment>
<dbReference type="GO" id="GO:0006457">
    <property type="term" value="P:protein folding"/>
    <property type="evidence" value="ECO:0007669"/>
    <property type="project" value="UniProtKB-ARBA"/>
</dbReference>
<dbReference type="InterPro" id="IPR002068">
    <property type="entry name" value="A-crystallin/Hsp20_dom"/>
</dbReference>
<organism evidence="6 7">
    <name type="scientific">Lachancea fermentati</name>
    <name type="common">Zygosaccharomyces fermentati</name>
    <dbReference type="NCBI Taxonomy" id="4955"/>
    <lineage>
        <taxon>Eukaryota</taxon>
        <taxon>Fungi</taxon>
        <taxon>Dikarya</taxon>
        <taxon>Ascomycota</taxon>
        <taxon>Saccharomycotina</taxon>
        <taxon>Saccharomycetes</taxon>
        <taxon>Saccharomycetales</taxon>
        <taxon>Saccharomycetaceae</taxon>
        <taxon>Lachancea</taxon>
    </lineage>
</organism>
<dbReference type="OMA" id="IDIEYHQ"/>
<sequence length="213" mass="23987">MSFNSPFFDFFDTVSSEVDNFNRLLNQGRYSTYAPARQVTQGKNDEKAVTKTQKSPDSTVAKRTPFFDLDNWFNDNSLFSLGSSGDLVPPVDILDQDKNYELHITVPGVKSKKDINLEYHQEENQIIVTGEIPSSSTDENKDKVKVQERASGKFRRVITLPEKPGVDIDNMKANYSSGVLTLTIPKLEPSKDDKNAVRKIEISSEESWGDSKL</sequence>
<evidence type="ECO:0000256" key="2">
    <source>
        <dbReference type="PROSITE-ProRule" id="PRU00285"/>
    </source>
</evidence>
<proteinExistence type="inferred from homology"/>
<accession>A0A1G4MCU5</accession>
<dbReference type="AlphaFoldDB" id="A0A1G4MCU5"/>
<dbReference type="FunFam" id="2.60.40.790:FF:000065">
    <property type="entry name" value="Heat shock protein"/>
    <property type="match status" value="1"/>
</dbReference>
<keyword evidence="1" id="KW-0346">Stress response</keyword>
<dbReference type="PANTHER" id="PTHR11527">
    <property type="entry name" value="HEAT-SHOCK PROTEIN 20 FAMILY MEMBER"/>
    <property type="match status" value="1"/>
</dbReference>
<dbReference type="CDD" id="cd06464">
    <property type="entry name" value="ACD_sHsps-like"/>
    <property type="match status" value="1"/>
</dbReference>
<evidence type="ECO:0000313" key="6">
    <source>
        <dbReference type="EMBL" id="SCW01678.1"/>
    </source>
</evidence>
<dbReference type="SUPFAM" id="SSF49764">
    <property type="entry name" value="HSP20-like chaperones"/>
    <property type="match status" value="1"/>
</dbReference>
<dbReference type="STRING" id="4955.A0A1G4MCU5"/>
<feature type="domain" description="SHSP" evidence="5">
    <location>
        <begin position="82"/>
        <end position="203"/>
    </location>
</feature>
<evidence type="ECO:0000256" key="3">
    <source>
        <dbReference type="RuleBase" id="RU003616"/>
    </source>
</evidence>
<feature type="compositionally biased region" description="Basic and acidic residues" evidence="4">
    <location>
        <begin position="192"/>
        <end position="202"/>
    </location>
</feature>
<dbReference type="EMBL" id="LT598488">
    <property type="protein sequence ID" value="SCW01678.1"/>
    <property type="molecule type" value="Genomic_DNA"/>
</dbReference>
<feature type="region of interest" description="Disordered" evidence="4">
    <location>
        <begin position="38"/>
        <end position="57"/>
    </location>
</feature>
<evidence type="ECO:0000256" key="4">
    <source>
        <dbReference type="SAM" id="MobiDB-lite"/>
    </source>
</evidence>
<dbReference type="OrthoDB" id="5511210at2759"/>
<dbReference type="SMR" id="A0A1G4MCU5"/>
<reference evidence="7" key="1">
    <citation type="submission" date="2016-03" db="EMBL/GenBank/DDBJ databases">
        <authorList>
            <person name="Devillers H."/>
        </authorList>
    </citation>
    <scope>NUCLEOTIDE SEQUENCE [LARGE SCALE GENOMIC DNA]</scope>
</reference>
<evidence type="ECO:0000256" key="1">
    <source>
        <dbReference type="ARBA" id="ARBA00023016"/>
    </source>
</evidence>
<dbReference type="Proteomes" id="UP000190831">
    <property type="component" value="Chromosome E"/>
</dbReference>
<protein>
    <submittedName>
        <fullName evidence="6">LAFE_0E04896g1_1</fullName>
    </submittedName>
</protein>